<evidence type="ECO:0000313" key="3">
    <source>
        <dbReference type="EMBL" id="KZV80865.1"/>
    </source>
</evidence>
<dbReference type="PROSITE" id="PS50172">
    <property type="entry name" value="BRCT"/>
    <property type="match status" value="1"/>
</dbReference>
<feature type="compositionally biased region" description="Low complexity" evidence="1">
    <location>
        <begin position="221"/>
        <end position="230"/>
    </location>
</feature>
<feature type="region of interest" description="Disordered" evidence="1">
    <location>
        <begin position="801"/>
        <end position="821"/>
    </location>
</feature>
<protein>
    <recommendedName>
        <fullName evidence="2">BRCT domain-containing protein</fullName>
    </recommendedName>
</protein>
<feature type="compositionally biased region" description="Basic and acidic residues" evidence="1">
    <location>
        <begin position="572"/>
        <end position="585"/>
    </location>
</feature>
<keyword evidence="4" id="KW-1185">Reference proteome</keyword>
<name>A0A165BLM0_EXIGL</name>
<feature type="region of interest" description="Disordered" evidence="1">
    <location>
        <begin position="113"/>
        <end position="199"/>
    </location>
</feature>
<organism evidence="3 4">
    <name type="scientific">Exidia glandulosa HHB12029</name>
    <dbReference type="NCBI Taxonomy" id="1314781"/>
    <lineage>
        <taxon>Eukaryota</taxon>
        <taxon>Fungi</taxon>
        <taxon>Dikarya</taxon>
        <taxon>Basidiomycota</taxon>
        <taxon>Agaricomycotina</taxon>
        <taxon>Agaricomycetes</taxon>
        <taxon>Auriculariales</taxon>
        <taxon>Exidiaceae</taxon>
        <taxon>Exidia</taxon>
    </lineage>
</organism>
<dbReference type="SUPFAM" id="SSF81995">
    <property type="entry name" value="beta-sandwich domain of Sec23/24"/>
    <property type="match status" value="1"/>
</dbReference>
<dbReference type="Gene3D" id="1.10.10.60">
    <property type="entry name" value="Homeodomain-like"/>
    <property type="match status" value="1"/>
</dbReference>
<dbReference type="InterPro" id="IPR036420">
    <property type="entry name" value="BRCT_dom_sf"/>
</dbReference>
<feature type="domain" description="BRCT" evidence="2">
    <location>
        <begin position="35"/>
        <end position="103"/>
    </location>
</feature>
<feature type="compositionally biased region" description="Low complexity" evidence="1">
    <location>
        <begin position="149"/>
        <end position="158"/>
    </location>
</feature>
<dbReference type="AlphaFoldDB" id="A0A165BLM0"/>
<feature type="region of interest" description="Disordered" evidence="1">
    <location>
        <begin position="221"/>
        <end position="263"/>
    </location>
</feature>
<dbReference type="InterPro" id="IPR001357">
    <property type="entry name" value="BRCT_dom"/>
</dbReference>
<feature type="compositionally biased region" description="Low complexity" evidence="1">
    <location>
        <begin position="280"/>
        <end position="297"/>
    </location>
</feature>
<feature type="compositionally biased region" description="Acidic residues" evidence="1">
    <location>
        <begin position="369"/>
        <end position="392"/>
    </location>
</feature>
<feature type="region of interest" description="Disordered" evidence="1">
    <location>
        <begin position="277"/>
        <end position="461"/>
    </location>
</feature>
<dbReference type="Pfam" id="PF16589">
    <property type="entry name" value="BRCT_2"/>
    <property type="match status" value="1"/>
</dbReference>
<feature type="compositionally biased region" description="Basic and acidic residues" evidence="1">
    <location>
        <begin position="434"/>
        <end position="443"/>
    </location>
</feature>
<dbReference type="OrthoDB" id="3358963at2759"/>
<feature type="compositionally biased region" description="Basic and acidic residues" evidence="1">
    <location>
        <begin position="393"/>
        <end position="413"/>
    </location>
</feature>
<feature type="compositionally biased region" description="Pro residues" evidence="1">
    <location>
        <begin position="620"/>
        <end position="634"/>
    </location>
</feature>
<dbReference type="Proteomes" id="UP000077266">
    <property type="component" value="Unassembled WGS sequence"/>
</dbReference>
<sequence length="821" mass="93918">MAPPLPEHRFLFTDPLFGTPIRFYVDKDVHNHQHVVDAIKNNGGTISQAYNPVSFILVNPHSDNTREFCRLCASKPDKVVLDAHWVHKCLEANALLAYRQNWAGLKLTGNERHHLQRQPSHHRQPHPDHTASPRPLPRVRPQTAPHAHQQQQQQQQQQPISYALQQQGPGMASMPPAYLTGYPQHPQRQQGWSDAGGIPPLATQRLVAPAPHQLVGWRQPTQQFAHAQQPQQPPGMFPGQNGHGHHFAPPPPQPHGFHQHPQAHDQYAQYDYRDAEPHWDQQQQHPHQHQPQQQQAFYPPPPPPPPQTVPQYGGPHHATEQQQHAQHAHAHTHPQPQPQPAPAPPPQPAGYLHAPPPPPPQDVDRDLDVDMDMDMDPPMMDDNDRDDDDDDYERPRSLRSSEEPLPRPAHEEPAAASTPSRKRKRGKSSAPRVRRPDTPHDPTRLIAARAPNARSPTPPTQVLKSTYGGNIFTDADVAYLHKYIQYCQDQGMALSLREICERVSDKAPHHTFYSWRRYCNKHHIRLGAYSMIRPDERDADGELDRDSLIDEDERDRERERERDMEEEIDELDPSRNRSSEPEDAPRSNAPRTPGILPPPPPPQQQQTPAQQPMQQQQVQPLPPPPVPPQQPPPQAQAQQQQPIVPSSTPPRDRTPSPPRELYRSTTGKGVAFTDEDVKFLVDYLAYRRRKEGSNMDMVAFWRDVAQKAPHHSRASWMKYWRRHKHEIEPGDGDEPMPERPTKKMRYSKDDDMLLAQHFMTIREGTSDQVFQNFARLHPHHPWKGWQEHHRIHKSKIEEITERLKAETTAPPVPEASASTSS</sequence>
<feature type="compositionally biased region" description="Low complexity" evidence="1">
    <location>
        <begin position="635"/>
        <end position="646"/>
    </location>
</feature>
<evidence type="ECO:0000313" key="4">
    <source>
        <dbReference type="Proteomes" id="UP000077266"/>
    </source>
</evidence>
<dbReference type="EMBL" id="KV426440">
    <property type="protein sequence ID" value="KZV80865.1"/>
    <property type="molecule type" value="Genomic_DNA"/>
</dbReference>
<feature type="compositionally biased region" description="Polar residues" evidence="1">
    <location>
        <begin position="159"/>
        <end position="168"/>
    </location>
</feature>
<gene>
    <name evidence="3" type="ORF">EXIGLDRAFT_686736</name>
</gene>
<dbReference type="STRING" id="1314781.A0A165BLM0"/>
<proteinExistence type="predicted"/>
<feature type="compositionally biased region" description="Pro residues" evidence="1">
    <location>
        <begin position="335"/>
        <end position="361"/>
    </location>
</feature>
<evidence type="ECO:0000259" key="2">
    <source>
        <dbReference type="PROSITE" id="PS50172"/>
    </source>
</evidence>
<accession>A0A165BLM0</accession>
<dbReference type="Gene3D" id="3.40.50.10190">
    <property type="entry name" value="BRCT domain"/>
    <property type="match status" value="1"/>
</dbReference>
<feature type="compositionally biased region" description="Pro residues" evidence="1">
    <location>
        <begin position="298"/>
        <end position="308"/>
    </location>
</feature>
<feature type="compositionally biased region" description="Low complexity" evidence="1">
    <location>
        <begin position="604"/>
        <end position="619"/>
    </location>
</feature>
<feature type="region of interest" description="Disordered" evidence="1">
    <location>
        <begin position="537"/>
        <end position="667"/>
    </location>
</feature>
<dbReference type="InParanoid" id="A0A165BLM0"/>
<feature type="compositionally biased region" description="Basic residues" evidence="1">
    <location>
        <begin position="114"/>
        <end position="124"/>
    </location>
</feature>
<evidence type="ECO:0000256" key="1">
    <source>
        <dbReference type="SAM" id="MobiDB-lite"/>
    </source>
</evidence>
<reference evidence="3 4" key="1">
    <citation type="journal article" date="2016" name="Mol. Biol. Evol.">
        <title>Comparative Genomics of Early-Diverging Mushroom-Forming Fungi Provides Insights into the Origins of Lignocellulose Decay Capabilities.</title>
        <authorList>
            <person name="Nagy L.G."/>
            <person name="Riley R."/>
            <person name="Tritt A."/>
            <person name="Adam C."/>
            <person name="Daum C."/>
            <person name="Floudas D."/>
            <person name="Sun H."/>
            <person name="Yadav J.S."/>
            <person name="Pangilinan J."/>
            <person name="Larsson K.H."/>
            <person name="Matsuura K."/>
            <person name="Barry K."/>
            <person name="Labutti K."/>
            <person name="Kuo R."/>
            <person name="Ohm R.A."/>
            <person name="Bhattacharya S.S."/>
            <person name="Shirouzu T."/>
            <person name="Yoshinaga Y."/>
            <person name="Martin F.M."/>
            <person name="Grigoriev I.V."/>
            <person name="Hibbett D.S."/>
        </authorList>
    </citation>
    <scope>NUCLEOTIDE SEQUENCE [LARGE SCALE GENOMIC DNA]</scope>
    <source>
        <strain evidence="3 4">HHB12029</strain>
    </source>
</reference>
<feature type="compositionally biased region" description="Basic and acidic residues" evidence="1">
    <location>
        <begin position="537"/>
        <end position="548"/>
    </location>
</feature>
<dbReference type="SUPFAM" id="SSF52113">
    <property type="entry name" value="BRCT domain"/>
    <property type="match status" value="1"/>
</dbReference>